<accession>A0A9P5XRU8</accession>
<organism evidence="1 2">
    <name type="scientific">Collybia nuda</name>
    <dbReference type="NCBI Taxonomy" id="64659"/>
    <lineage>
        <taxon>Eukaryota</taxon>
        <taxon>Fungi</taxon>
        <taxon>Dikarya</taxon>
        <taxon>Basidiomycota</taxon>
        <taxon>Agaricomycotina</taxon>
        <taxon>Agaricomycetes</taxon>
        <taxon>Agaricomycetidae</taxon>
        <taxon>Agaricales</taxon>
        <taxon>Tricholomatineae</taxon>
        <taxon>Clitocybaceae</taxon>
        <taxon>Collybia</taxon>
    </lineage>
</organism>
<protein>
    <recommendedName>
        <fullName evidence="3">Pentatricopeptide repeat-containing protein</fullName>
    </recommendedName>
</protein>
<dbReference type="Gene3D" id="1.25.40.10">
    <property type="entry name" value="Tetratricopeptide repeat domain"/>
    <property type="match status" value="1"/>
</dbReference>
<comment type="caution">
    <text evidence="1">The sequence shown here is derived from an EMBL/GenBank/DDBJ whole genome shotgun (WGS) entry which is preliminary data.</text>
</comment>
<evidence type="ECO:0000313" key="2">
    <source>
        <dbReference type="Proteomes" id="UP000807353"/>
    </source>
</evidence>
<dbReference type="AlphaFoldDB" id="A0A9P5XRU8"/>
<keyword evidence="2" id="KW-1185">Reference proteome</keyword>
<evidence type="ECO:0000313" key="1">
    <source>
        <dbReference type="EMBL" id="KAF9455594.1"/>
    </source>
</evidence>
<dbReference type="InterPro" id="IPR011990">
    <property type="entry name" value="TPR-like_helical_dom_sf"/>
</dbReference>
<dbReference type="OrthoDB" id="185373at2759"/>
<gene>
    <name evidence="1" type="ORF">BDZ94DRAFT_1316067</name>
</gene>
<dbReference type="InterPro" id="IPR002885">
    <property type="entry name" value="PPR_rpt"/>
</dbReference>
<proteinExistence type="predicted"/>
<dbReference type="Proteomes" id="UP000807353">
    <property type="component" value="Unassembled WGS sequence"/>
</dbReference>
<sequence length="680" mass="77746">MLFTNPSRLPPDDFFELCRNLWVLDVPKLHNYQMMSTVHEGDPALPSTIDGNQAEGYLKSEHKKHQCEPNKCYPDSGRREQVRHDMRLFGLLKCLKYSRVGNPFLIGWRGGYATPHFTQRFASTLTSRKLPTSIRYSKNPNSLTAEQGNLKLVKLVQESQYGDANRLRLQLIDNGIEIRRHHTFEKAAVSALRWDNLDKCLEEFTAWFSLVPNADEAFPPSLFNPFQNIRHALLQSGLPSKRLPVILQFGLMSASKGYTEPIFREVFQCVAKYEIPKTCCTHMLKFEKAATQYQLDRNPTNAPAIAQKYRVMIIEICTQLGWLYLAYSIVRMKRDFPLPRQTTRFLLERVESTQRPFAKSLISRLCEEQGLSAIGITTSYAHLADKYPAYPTLQQDHPLPLDPWHVSVARLARTFRAPSLPAIGLKSRMLAFLDHHRNYIQVLDLFSANFVKFDLGRVFDHTLSRILATIPNPEPEPRAPTPFPFPEDYQWIIFKAIARLSTSLPWPLATLESLYEAFLHHPYIEGTDKVFGTFISEFGRCGAVNQAEMVIHDLRLLGILPDYSHLGRLAGVYAQAGRVDQAMDILDELERPTLINGETGVRFRPRFTTYGRIMEGFVKAGMLEPALAVEARMKEVLPYVRERNPGVDRVLDAMRALQPDKTEAGVHIFFVPLVVFINQL</sequence>
<reference evidence="1" key="1">
    <citation type="submission" date="2020-11" db="EMBL/GenBank/DDBJ databases">
        <authorList>
            <consortium name="DOE Joint Genome Institute"/>
            <person name="Ahrendt S."/>
            <person name="Riley R."/>
            <person name="Andreopoulos W."/>
            <person name="Labutti K."/>
            <person name="Pangilinan J."/>
            <person name="Ruiz-Duenas F.J."/>
            <person name="Barrasa J.M."/>
            <person name="Sanchez-Garcia M."/>
            <person name="Camarero S."/>
            <person name="Miyauchi S."/>
            <person name="Serrano A."/>
            <person name="Linde D."/>
            <person name="Babiker R."/>
            <person name="Drula E."/>
            <person name="Ayuso-Fernandez I."/>
            <person name="Pacheco R."/>
            <person name="Padilla G."/>
            <person name="Ferreira P."/>
            <person name="Barriuso J."/>
            <person name="Kellner H."/>
            <person name="Castanera R."/>
            <person name="Alfaro M."/>
            <person name="Ramirez L."/>
            <person name="Pisabarro A.G."/>
            <person name="Kuo A."/>
            <person name="Tritt A."/>
            <person name="Lipzen A."/>
            <person name="He G."/>
            <person name="Yan M."/>
            <person name="Ng V."/>
            <person name="Cullen D."/>
            <person name="Martin F."/>
            <person name="Rosso M.-N."/>
            <person name="Henrissat B."/>
            <person name="Hibbett D."/>
            <person name="Martinez A.T."/>
            <person name="Grigoriev I.V."/>
        </authorList>
    </citation>
    <scope>NUCLEOTIDE SEQUENCE</scope>
    <source>
        <strain evidence="1">CBS 247.69</strain>
    </source>
</reference>
<dbReference type="Pfam" id="PF01535">
    <property type="entry name" value="PPR"/>
    <property type="match status" value="1"/>
</dbReference>
<evidence type="ECO:0008006" key="3">
    <source>
        <dbReference type="Google" id="ProtNLM"/>
    </source>
</evidence>
<dbReference type="EMBL" id="MU150599">
    <property type="protein sequence ID" value="KAF9455594.1"/>
    <property type="molecule type" value="Genomic_DNA"/>
</dbReference>
<name>A0A9P5XRU8_9AGAR</name>